<dbReference type="HOGENOM" id="CLU_1314387_0_0_9"/>
<comment type="caution">
    <text evidence="2">The sequence shown here is derived from an EMBL/GenBank/DDBJ whole genome shotgun (WGS) entry which is preliminary data.</text>
</comment>
<organism evidence="2 3">
    <name type="scientific">Oribacterium sinus F0268</name>
    <dbReference type="NCBI Taxonomy" id="585501"/>
    <lineage>
        <taxon>Bacteria</taxon>
        <taxon>Bacillati</taxon>
        <taxon>Bacillota</taxon>
        <taxon>Clostridia</taxon>
        <taxon>Lachnospirales</taxon>
        <taxon>Lachnospiraceae</taxon>
        <taxon>Oribacterium</taxon>
    </lineage>
</organism>
<feature type="transmembrane region" description="Helical" evidence="1">
    <location>
        <begin position="53"/>
        <end position="74"/>
    </location>
</feature>
<gene>
    <name evidence="2" type="ORF">HMPREF6123_0072</name>
</gene>
<name>C2KUA3_9FIRM</name>
<keyword evidence="1" id="KW-0812">Transmembrane</keyword>
<evidence type="ECO:0000256" key="1">
    <source>
        <dbReference type="SAM" id="Phobius"/>
    </source>
</evidence>
<dbReference type="AlphaFoldDB" id="C2KUA3"/>
<keyword evidence="3" id="KW-1185">Reference proteome</keyword>
<proteinExistence type="predicted"/>
<accession>C2KUA3</accession>
<protein>
    <submittedName>
        <fullName evidence="2">Uncharacterized protein</fullName>
    </submittedName>
</protein>
<dbReference type="Proteomes" id="UP000004121">
    <property type="component" value="Unassembled WGS sequence"/>
</dbReference>
<sequence>MKACDEDMNGKEKRTSEERNNFGKSFFNDKEFEKLIEVKKNNEIVKNNKLGNIGIYLMIVLLGVSILINVVLIVNNAEMKGKLLVLDNNKNEMGIEIDNLNIKVNDSQKLNDKYDILVSRMLNYLDGRVVFVDGENKHYHRWDCEDLNDKNAVAMDINNAEAIGYTDCPLCKIGEWQKRRFDVDNPQSAIISSIAHEEDRKKELLGKIY</sequence>
<keyword evidence="1" id="KW-1133">Transmembrane helix</keyword>
<dbReference type="InParanoid" id="C2KUA3"/>
<dbReference type="RefSeq" id="WP_007157607.1">
    <property type="nucleotide sequence ID" value="NZ_GG668535.1"/>
</dbReference>
<evidence type="ECO:0000313" key="3">
    <source>
        <dbReference type="Proteomes" id="UP000004121"/>
    </source>
</evidence>
<evidence type="ECO:0000313" key="2">
    <source>
        <dbReference type="EMBL" id="EEJ52654.1"/>
    </source>
</evidence>
<dbReference type="STRING" id="585501.HMPREF6123_0072"/>
<reference evidence="2 3" key="1">
    <citation type="submission" date="2009-04" db="EMBL/GenBank/DDBJ databases">
        <authorList>
            <person name="Qin X."/>
            <person name="Bachman B."/>
            <person name="Battles P."/>
            <person name="Bell A."/>
            <person name="Bess C."/>
            <person name="Bickham C."/>
            <person name="Chaboub L."/>
            <person name="Chen D."/>
            <person name="Coyle M."/>
            <person name="Deiros D.R."/>
            <person name="Dinh H."/>
            <person name="Forbes L."/>
            <person name="Fowler G."/>
            <person name="Francisco L."/>
            <person name="Fu Q."/>
            <person name="Gubbala S."/>
            <person name="Hale W."/>
            <person name="Han Y."/>
            <person name="Hemphill L."/>
            <person name="Highlander S.K."/>
            <person name="Hirani K."/>
            <person name="Hogues M."/>
            <person name="Jackson L."/>
            <person name="Jakkamsetti A."/>
            <person name="Javaid M."/>
            <person name="Jiang H."/>
            <person name="Korchina V."/>
            <person name="Kovar C."/>
            <person name="Lara F."/>
            <person name="Lee S."/>
            <person name="Mata R."/>
            <person name="Mathew T."/>
            <person name="Moen C."/>
            <person name="Morales K."/>
            <person name="Munidasa M."/>
            <person name="Nazareth L."/>
            <person name="Ngo R."/>
            <person name="Nguyen L."/>
            <person name="Okwuonu G."/>
            <person name="Ongeri F."/>
            <person name="Patil S."/>
            <person name="Petrosino J."/>
            <person name="Pham C."/>
            <person name="Pham P."/>
            <person name="Pu L.-L."/>
            <person name="Puazo M."/>
            <person name="Raj R."/>
            <person name="Reid J."/>
            <person name="Rouhana J."/>
            <person name="Saada N."/>
            <person name="Shang Y."/>
            <person name="Simmons D."/>
            <person name="Thornton R."/>
            <person name="Warren J."/>
            <person name="Weissenberger G."/>
            <person name="Zhang J."/>
            <person name="Zhang L."/>
            <person name="Zhou C."/>
            <person name="Zhu D."/>
            <person name="Muzny D."/>
            <person name="Worley K."/>
            <person name="Gibbs R."/>
        </authorList>
    </citation>
    <scope>NUCLEOTIDE SEQUENCE [LARGE SCALE GENOMIC DNA]</scope>
    <source>
        <strain evidence="2 3">F0268</strain>
    </source>
</reference>
<keyword evidence="1" id="KW-0472">Membrane</keyword>
<dbReference type="EMBL" id="ACKX01000010">
    <property type="protein sequence ID" value="EEJ52654.1"/>
    <property type="molecule type" value="Genomic_DNA"/>
</dbReference>